<proteinExistence type="predicted"/>
<reference evidence="1" key="1">
    <citation type="submission" date="2019-10" db="EMBL/GenBank/DDBJ databases">
        <authorList>
            <consortium name="DOE Joint Genome Institute"/>
            <person name="Kuo A."/>
            <person name="Miyauchi S."/>
            <person name="Kiss E."/>
            <person name="Drula E."/>
            <person name="Kohler A."/>
            <person name="Sanchez-Garcia M."/>
            <person name="Andreopoulos B."/>
            <person name="Barry K.W."/>
            <person name="Bonito G."/>
            <person name="Buee M."/>
            <person name="Carver A."/>
            <person name="Chen C."/>
            <person name="Cichocki N."/>
            <person name="Clum A."/>
            <person name="Culley D."/>
            <person name="Crous P.W."/>
            <person name="Fauchery L."/>
            <person name="Girlanda M."/>
            <person name="Hayes R."/>
            <person name="Keri Z."/>
            <person name="Labutti K."/>
            <person name="Lipzen A."/>
            <person name="Lombard V."/>
            <person name="Magnuson J."/>
            <person name="Maillard F."/>
            <person name="Morin E."/>
            <person name="Murat C."/>
            <person name="Nolan M."/>
            <person name="Ohm R."/>
            <person name="Pangilinan J."/>
            <person name="Pereira M."/>
            <person name="Perotto S."/>
            <person name="Peter M."/>
            <person name="Riley R."/>
            <person name="Sitrit Y."/>
            <person name="Stielow B."/>
            <person name="Szollosi G."/>
            <person name="Zifcakova L."/>
            <person name="Stursova M."/>
            <person name="Spatafora J.W."/>
            <person name="Tedersoo L."/>
            <person name="Vaario L.-M."/>
            <person name="Yamada A."/>
            <person name="Yan M."/>
            <person name="Wang P."/>
            <person name="Xu J."/>
            <person name="Bruns T."/>
            <person name="Baldrian P."/>
            <person name="Vilgalys R."/>
            <person name="Henrissat B."/>
            <person name="Grigoriev I.V."/>
            <person name="Hibbett D."/>
            <person name="Nagy L.G."/>
            <person name="Martin F.M."/>
        </authorList>
    </citation>
    <scope>NUCLEOTIDE SEQUENCE</scope>
    <source>
        <strain evidence="1">P2</strain>
    </source>
</reference>
<evidence type="ECO:0000313" key="1">
    <source>
        <dbReference type="EMBL" id="KAF9648337.1"/>
    </source>
</evidence>
<comment type="caution">
    <text evidence="1">The sequence shown here is derived from an EMBL/GenBank/DDBJ whole genome shotgun (WGS) entry which is preliminary data.</text>
</comment>
<accession>A0ACB6ZFK5</accession>
<evidence type="ECO:0000313" key="2">
    <source>
        <dbReference type="Proteomes" id="UP000886501"/>
    </source>
</evidence>
<reference evidence="1" key="2">
    <citation type="journal article" date="2020" name="Nat. Commun.">
        <title>Large-scale genome sequencing of mycorrhizal fungi provides insights into the early evolution of symbiotic traits.</title>
        <authorList>
            <person name="Miyauchi S."/>
            <person name="Kiss E."/>
            <person name="Kuo A."/>
            <person name="Drula E."/>
            <person name="Kohler A."/>
            <person name="Sanchez-Garcia M."/>
            <person name="Morin E."/>
            <person name="Andreopoulos B."/>
            <person name="Barry K.W."/>
            <person name="Bonito G."/>
            <person name="Buee M."/>
            <person name="Carver A."/>
            <person name="Chen C."/>
            <person name="Cichocki N."/>
            <person name="Clum A."/>
            <person name="Culley D."/>
            <person name="Crous P.W."/>
            <person name="Fauchery L."/>
            <person name="Girlanda M."/>
            <person name="Hayes R.D."/>
            <person name="Keri Z."/>
            <person name="LaButti K."/>
            <person name="Lipzen A."/>
            <person name="Lombard V."/>
            <person name="Magnuson J."/>
            <person name="Maillard F."/>
            <person name="Murat C."/>
            <person name="Nolan M."/>
            <person name="Ohm R.A."/>
            <person name="Pangilinan J."/>
            <person name="Pereira M.F."/>
            <person name="Perotto S."/>
            <person name="Peter M."/>
            <person name="Pfister S."/>
            <person name="Riley R."/>
            <person name="Sitrit Y."/>
            <person name="Stielow J.B."/>
            <person name="Szollosi G."/>
            <person name="Zifcakova L."/>
            <person name="Stursova M."/>
            <person name="Spatafora J.W."/>
            <person name="Tedersoo L."/>
            <person name="Vaario L.M."/>
            <person name="Yamada A."/>
            <person name="Yan M."/>
            <person name="Wang P."/>
            <person name="Xu J."/>
            <person name="Bruns T."/>
            <person name="Baldrian P."/>
            <person name="Vilgalys R."/>
            <person name="Dunand C."/>
            <person name="Henrissat B."/>
            <person name="Grigoriev I.V."/>
            <person name="Hibbett D."/>
            <person name="Nagy L.G."/>
            <person name="Martin F.M."/>
        </authorList>
    </citation>
    <scope>NUCLEOTIDE SEQUENCE</scope>
    <source>
        <strain evidence="1">P2</strain>
    </source>
</reference>
<sequence>MTLPLTSSTLQLQLEKRPSIASRTVPIQETSPFPDGRSNGREEDDMRPMASFMPDSDSGRPNFRDLTSAHAWRNRVIWKAGIIEGVAAASLNFISGLLVATLSSWPRAAIPVGIFFGNTFLVSALISATAPASGAHINPLVTIATAFSGLCHPVRAIVYIFCQLVGGALGGTFLRVTLGKTFAHKIHNSGCWIDPEGEVGVWQAALIEFVSVFVLLFLGYGVGLDPRQARLYGPKYGPVLVGLTVGLMTSLTATIHAGYTGAAMFPGRCFGLAVGIGQFQKSHWVWWIPDILAAALHGFLYMTIPLYMSAYPTPIGVDVAGA</sequence>
<dbReference type="EMBL" id="MU118015">
    <property type="protein sequence ID" value="KAF9648337.1"/>
    <property type="molecule type" value="Genomic_DNA"/>
</dbReference>
<dbReference type="Proteomes" id="UP000886501">
    <property type="component" value="Unassembled WGS sequence"/>
</dbReference>
<name>A0ACB6ZFK5_THEGA</name>
<organism evidence="1 2">
    <name type="scientific">Thelephora ganbajun</name>
    <name type="common">Ganba fungus</name>
    <dbReference type="NCBI Taxonomy" id="370292"/>
    <lineage>
        <taxon>Eukaryota</taxon>
        <taxon>Fungi</taxon>
        <taxon>Dikarya</taxon>
        <taxon>Basidiomycota</taxon>
        <taxon>Agaricomycotina</taxon>
        <taxon>Agaricomycetes</taxon>
        <taxon>Thelephorales</taxon>
        <taxon>Thelephoraceae</taxon>
        <taxon>Thelephora</taxon>
    </lineage>
</organism>
<keyword evidence="2" id="KW-1185">Reference proteome</keyword>
<gene>
    <name evidence="1" type="ORF">BDM02DRAFT_3187197</name>
</gene>
<protein>
    <submittedName>
        <fullName evidence="1">Aquaporin-like protein</fullName>
    </submittedName>
</protein>